<dbReference type="PRINTS" id="PR00082">
    <property type="entry name" value="GLFDHDRGNASE"/>
</dbReference>
<dbReference type="InterPro" id="IPR006096">
    <property type="entry name" value="Glu/Leu/Phe/Val/Trp_DH_C"/>
</dbReference>
<comment type="similarity">
    <text evidence="1 4">Belongs to the Glu/Leu/Phe/Val dehydrogenases family.</text>
</comment>
<dbReference type="InterPro" id="IPR033524">
    <property type="entry name" value="Glu/Leu/Phe/Val_DH_AS"/>
</dbReference>
<dbReference type="RefSeq" id="WP_258122889.1">
    <property type="nucleotide sequence ID" value="NZ_CP062229.1"/>
</dbReference>
<organism evidence="6 7">
    <name type="scientific">Mesorhizobium onobrychidis</name>
    <dbReference type="NCBI Taxonomy" id="2775404"/>
    <lineage>
        <taxon>Bacteria</taxon>
        <taxon>Pseudomonadati</taxon>
        <taxon>Pseudomonadota</taxon>
        <taxon>Alphaproteobacteria</taxon>
        <taxon>Hyphomicrobiales</taxon>
        <taxon>Phyllobacteriaceae</taxon>
        <taxon>Mesorhizobium</taxon>
    </lineage>
</organism>
<keyword evidence="7" id="KW-1185">Reference proteome</keyword>
<keyword evidence="2 4" id="KW-0560">Oxidoreductase</keyword>
<evidence type="ECO:0000313" key="7">
    <source>
        <dbReference type="Proteomes" id="UP001058098"/>
    </source>
</evidence>
<dbReference type="PANTHER" id="PTHR42722">
    <property type="entry name" value="LEUCINE DEHYDROGENASE"/>
    <property type="match status" value="1"/>
</dbReference>
<evidence type="ECO:0000256" key="3">
    <source>
        <dbReference type="ARBA" id="ARBA00023027"/>
    </source>
</evidence>
<dbReference type="InterPro" id="IPR006097">
    <property type="entry name" value="Glu/Leu/Phe/Val/Trp_DH_dimer"/>
</dbReference>
<feature type="domain" description="Glutamate/phenylalanine/leucine/valine/L-tryptophan dehydrogenase C-terminal" evidence="5">
    <location>
        <begin position="146"/>
        <end position="352"/>
    </location>
</feature>
<evidence type="ECO:0000256" key="1">
    <source>
        <dbReference type="ARBA" id="ARBA00006382"/>
    </source>
</evidence>
<dbReference type="PIRSF" id="PIRSF000188">
    <property type="entry name" value="Phe_leu_dh"/>
    <property type="match status" value="1"/>
</dbReference>
<dbReference type="EMBL" id="CP062229">
    <property type="protein sequence ID" value="UVC17998.1"/>
    <property type="molecule type" value="Genomic_DNA"/>
</dbReference>
<gene>
    <name evidence="6" type="ORF">IHQ72_13465</name>
</gene>
<dbReference type="Gene3D" id="3.40.50.10860">
    <property type="entry name" value="Leucine Dehydrogenase, chain A, domain 1"/>
    <property type="match status" value="1"/>
</dbReference>
<dbReference type="InterPro" id="IPR046346">
    <property type="entry name" value="Aminoacid_DH-like_N_sf"/>
</dbReference>
<dbReference type="InterPro" id="IPR016211">
    <property type="entry name" value="Glu/Phe/Leu/Val/Trp_DH_bac/arc"/>
</dbReference>
<keyword evidence="3" id="KW-0520">NAD</keyword>
<dbReference type="SMART" id="SM00839">
    <property type="entry name" value="ELFV_dehydrog"/>
    <property type="match status" value="1"/>
</dbReference>
<dbReference type="SUPFAM" id="SSF53223">
    <property type="entry name" value="Aminoacid dehydrogenase-like, N-terminal domain"/>
    <property type="match status" value="1"/>
</dbReference>
<accession>A0ABY5R3U8</accession>
<evidence type="ECO:0000313" key="6">
    <source>
        <dbReference type="EMBL" id="UVC17998.1"/>
    </source>
</evidence>
<protein>
    <submittedName>
        <fullName evidence="6">Glu/Leu/Phe/Val dehydrogenase</fullName>
    </submittedName>
</protein>
<name>A0ABY5R3U8_9HYPH</name>
<dbReference type="Gene3D" id="3.40.50.720">
    <property type="entry name" value="NAD(P)-binding Rossmann-like Domain"/>
    <property type="match status" value="1"/>
</dbReference>
<sequence>MQTIEIGAASRPEFDGHEQVRFHTDEQTGLRAIVAIHSTRLGPAAGGCRIYPYQTDAEAIADALRLSKGMSYKNALAGLPLGGGKAVIIADPRSGKTPAMMRAFGRAVETYSGRYITAEDVGCVASDMDAVATETLHVAGLSARVGDPSPYTARGVFLCMRLAARERLGRDLAGLKVAVKGVGHVGLELCRLLAATGASLVVADVRAENARRAAELFAADVVATEEIASLDVDIFAPCALGGDLNAAATDRLRARIVCGGANNQLLTAGDDRLLLARNITYCPDYLVNAGGILAIAGEVLSYEDEDVRARIEAFPDVLREVLHRSKKEQRPTGEIADDMAQAILYRPSRIDRSSPTPLDLPRSS</sequence>
<dbReference type="Pfam" id="PF00208">
    <property type="entry name" value="ELFV_dehydrog"/>
    <property type="match status" value="1"/>
</dbReference>
<evidence type="ECO:0000256" key="2">
    <source>
        <dbReference type="ARBA" id="ARBA00023002"/>
    </source>
</evidence>
<evidence type="ECO:0000259" key="5">
    <source>
        <dbReference type="SMART" id="SM00839"/>
    </source>
</evidence>
<dbReference type="PANTHER" id="PTHR42722:SF1">
    <property type="entry name" value="VALINE DEHYDROGENASE"/>
    <property type="match status" value="1"/>
</dbReference>
<dbReference type="Proteomes" id="UP001058098">
    <property type="component" value="Chromosome"/>
</dbReference>
<dbReference type="Pfam" id="PF02812">
    <property type="entry name" value="ELFV_dehydrog_N"/>
    <property type="match status" value="1"/>
</dbReference>
<proteinExistence type="inferred from homology"/>
<dbReference type="SUPFAM" id="SSF51735">
    <property type="entry name" value="NAD(P)-binding Rossmann-fold domains"/>
    <property type="match status" value="1"/>
</dbReference>
<evidence type="ECO:0000256" key="4">
    <source>
        <dbReference type="RuleBase" id="RU004417"/>
    </source>
</evidence>
<reference evidence="6" key="1">
    <citation type="submission" date="2020-09" db="EMBL/GenBank/DDBJ databases">
        <title>Rhizobia associated with sainfoin plants.</title>
        <authorList>
            <person name="Asharfi S."/>
            <person name="Kuzmanovic N."/>
            <person name="Bunk B."/>
            <person name="Sproeer C."/>
            <person name="Becker M."/>
            <person name="Thuenen T."/>
        </authorList>
    </citation>
    <scope>NUCLEOTIDE SEQUENCE</scope>
    <source>
        <strain evidence="6">OM4</strain>
    </source>
</reference>
<dbReference type="CDD" id="cd01075">
    <property type="entry name" value="NAD_bind_Leu_Phe_Val_DH"/>
    <property type="match status" value="1"/>
</dbReference>
<dbReference type="InterPro" id="IPR006095">
    <property type="entry name" value="Glu/Leu/Phe/Val/Trp_DH"/>
</dbReference>
<dbReference type="PROSITE" id="PS00074">
    <property type="entry name" value="GLFV_DEHYDROGENASE"/>
    <property type="match status" value="1"/>
</dbReference>
<dbReference type="InterPro" id="IPR036291">
    <property type="entry name" value="NAD(P)-bd_dom_sf"/>
</dbReference>